<dbReference type="InterPro" id="IPR036322">
    <property type="entry name" value="WD40_repeat_dom_sf"/>
</dbReference>
<dbReference type="Gene3D" id="2.130.10.10">
    <property type="entry name" value="YVTN repeat-like/Quinoprotein amine dehydrogenase"/>
    <property type="match status" value="1"/>
</dbReference>
<dbReference type="OrthoDB" id="196957at2759"/>
<evidence type="ECO:0000313" key="2">
    <source>
        <dbReference type="EMBL" id="KAA6363472.1"/>
    </source>
</evidence>
<accession>A0A5J4U0D3</accession>
<reference evidence="2 3" key="1">
    <citation type="submission" date="2019-03" db="EMBL/GenBank/DDBJ databases">
        <title>Single cell metagenomics reveals metabolic interactions within the superorganism composed of flagellate Streblomastix strix and complex community of Bacteroidetes bacteria on its surface.</title>
        <authorList>
            <person name="Treitli S.C."/>
            <person name="Kolisko M."/>
            <person name="Husnik F."/>
            <person name="Keeling P."/>
            <person name="Hampl V."/>
        </authorList>
    </citation>
    <scope>NUCLEOTIDE SEQUENCE [LARGE SCALE GENOMIC DNA]</scope>
    <source>
        <strain evidence="2">ST1C</strain>
    </source>
</reference>
<organism evidence="2 3">
    <name type="scientific">Streblomastix strix</name>
    <dbReference type="NCBI Taxonomy" id="222440"/>
    <lineage>
        <taxon>Eukaryota</taxon>
        <taxon>Metamonada</taxon>
        <taxon>Preaxostyla</taxon>
        <taxon>Oxymonadida</taxon>
        <taxon>Streblomastigidae</taxon>
        <taxon>Streblomastix</taxon>
    </lineage>
</organism>
<feature type="repeat" description="WD" evidence="1">
    <location>
        <begin position="35"/>
        <end position="68"/>
    </location>
</feature>
<evidence type="ECO:0000256" key="1">
    <source>
        <dbReference type="PROSITE-ProRule" id="PRU00221"/>
    </source>
</evidence>
<proteinExistence type="predicted"/>
<name>A0A5J4U0D3_9EUKA</name>
<dbReference type="Proteomes" id="UP000324800">
    <property type="component" value="Unassembled WGS sequence"/>
</dbReference>
<dbReference type="InterPro" id="IPR001680">
    <property type="entry name" value="WD40_rpt"/>
</dbReference>
<gene>
    <name evidence="2" type="ORF">EZS28_041001</name>
</gene>
<dbReference type="PROSITE" id="PS50294">
    <property type="entry name" value="WD_REPEATS_REGION"/>
    <property type="match status" value="1"/>
</dbReference>
<sequence length="131" mass="15356">IQEDRIDQKEEIKEENEDVLKQIESLYSNSVGKVVGRHRHWITSLSFHPNYNSLILSSSSDKTCAVWSTGEESVRIDRNDLILIGEQQKKKNEKDKNVGQNIDRIQDRYERGWSFGQENKKTELIDRNCTF</sequence>
<dbReference type="InterPro" id="IPR015943">
    <property type="entry name" value="WD40/YVTN_repeat-like_dom_sf"/>
</dbReference>
<evidence type="ECO:0000313" key="3">
    <source>
        <dbReference type="Proteomes" id="UP000324800"/>
    </source>
</evidence>
<dbReference type="PROSITE" id="PS50082">
    <property type="entry name" value="WD_REPEATS_2"/>
    <property type="match status" value="1"/>
</dbReference>
<dbReference type="SUPFAM" id="SSF50978">
    <property type="entry name" value="WD40 repeat-like"/>
    <property type="match status" value="1"/>
</dbReference>
<dbReference type="EMBL" id="SNRW01022871">
    <property type="protein sequence ID" value="KAA6363472.1"/>
    <property type="molecule type" value="Genomic_DNA"/>
</dbReference>
<feature type="non-terminal residue" evidence="2">
    <location>
        <position position="1"/>
    </location>
</feature>
<dbReference type="AlphaFoldDB" id="A0A5J4U0D3"/>
<keyword evidence="1" id="KW-0853">WD repeat</keyword>
<dbReference type="SMART" id="SM00320">
    <property type="entry name" value="WD40"/>
    <property type="match status" value="1"/>
</dbReference>
<comment type="caution">
    <text evidence="2">The sequence shown here is derived from an EMBL/GenBank/DDBJ whole genome shotgun (WGS) entry which is preliminary data.</text>
</comment>
<protein>
    <submittedName>
        <fullName evidence="2">Uncharacterized protein</fullName>
    </submittedName>
</protein>